<comment type="similarity">
    <text evidence="7">Belongs to the class I-like SAM-binding methyltransferase superfamily. TrmB family.</text>
</comment>
<sequence>MRLRRKPWIDEAIKEYGSFVRLVHCEQWKGKWRSLFPDPQAPLWVELGTGKGNFISQMALLHPEINFIGIEIQIGVLYYAAKKTAEAQLKNVQLLRFDVGNLPEIFDLGEVDRFFINFCDPWPKAKHAKRRLTYRNFLDRYAAILSHEGKIYFKSDNAGLFEFTLEECKERQWDLSEVTYDLHHSDIQNEAMTEYEAKFSAKGQPIFHCVAACPVEVTGDGSPN</sequence>
<evidence type="ECO:0000256" key="6">
    <source>
        <dbReference type="ARBA" id="ARBA00022694"/>
    </source>
</evidence>
<comment type="pathway">
    <text evidence="7">tRNA modification; N(7)-methylguanine-tRNA biosynthesis.</text>
</comment>
<dbReference type="AlphaFoldDB" id="A0A1G9W9G4"/>
<comment type="catalytic activity">
    <reaction evidence="1 7">
        <text>guanosine(46) in tRNA + S-adenosyl-L-methionine = N(7)-methylguanosine(46) in tRNA + S-adenosyl-L-homocysteine</text>
        <dbReference type="Rhea" id="RHEA:42708"/>
        <dbReference type="Rhea" id="RHEA-COMP:10188"/>
        <dbReference type="Rhea" id="RHEA-COMP:10189"/>
        <dbReference type="ChEBI" id="CHEBI:57856"/>
        <dbReference type="ChEBI" id="CHEBI:59789"/>
        <dbReference type="ChEBI" id="CHEBI:74269"/>
        <dbReference type="ChEBI" id="CHEBI:74480"/>
        <dbReference type="EC" id="2.1.1.33"/>
    </reaction>
</comment>
<dbReference type="EMBL" id="FNHQ01000014">
    <property type="protein sequence ID" value="SDM81162.1"/>
    <property type="molecule type" value="Genomic_DNA"/>
</dbReference>
<dbReference type="GO" id="GO:0043527">
    <property type="term" value="C:tRNA methyltransferase complex"/>
    <property type="evidence" value="ECO:0007669"/>
    <property type="project" value="TreeGrafter"/>
</dbReference>
<dbReference type="InterPro" id="IPR003358">
    <property type="entry name" value="tRNA_(Gua-N-7)_MeTrfase_Trmb"/>
</dbReference>
<keyword evidence="3 7" id="KW-0489">Methyltransferase</keyword>
<feature type="binding site" evidence="7">
    <location>
        <position position="71"/>
    </location>
    <ligand>
        <name>S-adenosyl-L-methionine</name>
        <dbReference type="ChEBI" id="CHEBI:59789"/>
    </ligand>
</feature>
<dbReference type="HAMAP" id="MF_01057">
    <property type="entry name" value="tRNA_methyltr_TrmB"/>
    <property type="match status" value="1"/>
</dbReference>
<protein>
    <recommendedName>
        <fullName evidence="7">tRNA (guanine-N(7)-)-methyltransferase</fullName>
        <ecNumber evidence="7">2.1.1.33</ecNumber>
    </recommendedName>
    <alternativeName>
        <fullName evidence="7">tRNA (guanine(46)-N(7))-methyltransferase</fullName>
    </alternativeName>
    <alternativeName>
        <fullName evidence="7">tRNA(m7G46)-methyltransferase</fullName>
    </alternativeName>
</protein>
<evidence type="ECO:0000256" key="5">
    <source>
        <dbReference type="ARBA" id="ARBA00022691"/>
    </source>
</evidence>
<dbReference type="PANTHER" id="PTHR23417:SF14">
    <property type="entry name" value="PENTACOTRIPEPTIDE-REPEAT REGION OF PRORP DOMAIN-CONTAINING PROTEIN"/>
    <property type="match status" value="1"/>
</dbReference>
<comment type="caution">
    <text evidence="7">Lacks conserved residue(s) required for the propagation of feature annotation.</text>
</comment>
<proteinExistence type="inferred from homology"/>
<dbReference type="PROSITE" id="PS51625">
    <property type="entry name" value="SAM_MT_TRMB"/>
    <property type="match status" value="1"/>
</dbReference>
<feature type="binding site" evidence="7">
    <location>
        <begin position="193"/>
        <end position="196"/>
    </location>
    <ligand>
        <name>substrate</name>
    </ligand>
</feature>
<dbReference type="NCBIfam" id="NF001080">
    <property type="entry name" value="PRK00121.2-2"/>
    <property type="match status" value="1"/>
</dbReference>
<dbReference type="EC" id="2.1.1.33" evidence="7"/>
<dbReference type="CDD" id="cd02440">
    <property type="entry name" value="AdoMet_MTases"/>
    <property type="match status" value="1"/>
</dbReference>
<dbReference type="SUPFAM" id="SSF53335">
    <property type="entry name" value="S-adenosyl-L-methionine-dependent methyltransferases"/>
    <property type="match status" value="1"/>
</dbReference>
<keyword evidence="9" id="KW-1185">Reference proteome</keyword>
<dbReference type="NCBIfam" id="TIGR00091">
    <property type="entry name" value="tRNA (guanosine(46)-N7)-methyltransferase TrmB"/>
    <property type="match status" value="1"/>
</dbReference>
<keyword evidence="6 7" id="KW-0819">tRNA processing</keyword>
<dbReference type="GO" id="GO:0008176">
    <property type="term" value="F:tRNA (guanine(46)-N7)-methyltransferase activity"/>
    <property type="evidence" value="ECO:0007669"/>
    <property type="project" value="UniProtKB-UniRule"/>
</dbReference>
<accession>A0A1G9W9G4</accession>
<evidence type="ECO:0000256" key="2">
    <source>
        <dbReference type="ARBA" id="ARBA00003015"/>
    </source>
</evidence>
<feature type="binding site" evidence="7">
    <location>
        <position position="98"/>
    </location>
    <ligand>
        <name>S-adenosyl-L-methionine</name>
        <dbReference type="ChEBI" id="CHEBI:59789"/>
    </ligand>
</feature>
<organism evidence="8 9">
    <name type="scientific">Megasphaera paucivorans</name>
    <dbReference type="NCBI Taxonomy" id="349095"/>
    <lineage>
        <taxon>Bacteria</taxon>
        <taxon>Bacillati</taxon>
        <taxon>Bacillota</taxon>
        <taxon>Negativicutes</taxon>
        <taxon>Veillonellales</taxon>
        <taxon>Veillonellaceae</taxon>
        <taxon>Megasphaera</taxon>
    </lineage>
</organism>
<dbReference type="OrthoDB" id="9802090at2"/>
<evidence type="ECO:0000313" key="8">
    <source>
        <dbReference type="EMBL" id="SDM81162.1"/>
    </source>
</evidence>
<dbReference type="RefSeq" id="WP_091650244.1">
    <property type="nucleotide sequence ID" value="NZ_FNHQ01000014.1"/>
</dbReference>
<evidence type="ECO:0000256" key="3">
    <source>
        <dbReference type="ARBA" id="ARBA00022603"/>
    </source>
</evidence>
<gene>
    <name evidence="7" type="primary">trmB</name>
    <name evidence="8" type="ORF">SAMN05660299_01565</name>
</gene>
<dbReference type="InterPro" id="IPR029063">
    <property type="entry name" value="SAM-dependent_MTases_sf"/>
</dbReference>
<dbReference type="Proteomes" id="UP000199309">
    <property type="component" value="Unassembled WGS sequence"/>
</dbReference>
<feature type="binding site" evidence="7">
    <location>
        <position position="156"/>
    </location>
    <ligand>
        <name>substrate</name>
    </ligand>
</feature>
<evidence type="ECO:0000313" key="9">
    <source>
        <dbReference type="Proteomes" id="UP000199309"/>
    </source>
</evidence>
<dbReference type="PANTHER" id="PTHR23417">
    <property type="entry name" value="3-DEOXY-D-MANNO-OCTULOSONIC-ACID TRANSFERASE/TRNA GUANINE-N 7 - -METHYLTRANSFERASE"/>
    <property type="match status" value="1"/>
</dbReference>
<keyword evidence="4 7" id="KW-0808">Transferase</keyword>
<dbReference type="STRING" id="349095.SAMN05660299_01565"/>
<dbReference type="InterPro" id="IPR055361">
    <property type="entry name" value="tRNA_methyltr_TrmB_bact"/>
</dbReference>
<evidence type="ECO:0000256" key="4">
    <source>
        <dbReference type="ARBA" id="ARBA00022679"/>
    </source>
</evidence>
<dbReference type="UniPathway" id="UPA00989"/>
<feature type="binding site" evidence="7">
    <location>
        <position position="120"/>
    </location>
    <ligand>
        <name>S-adenosyl-L-methionine</name>
        <dbReference type="ChEBI" id="CHEBI:59789"/>
    </ligand>
</feature>
<dbReference type="Pfam" id="PF02390">
    <property type="entry name" value="Methyltransf_4"/>
    <property type="match status" value="1"/>
</dbReference>
<evidence type="ECO:0000256" key="7">
    <source>
        <dbReference type="HAMAP-Rule" id="MF_01057"/>
    </source>
</evidence>
<keyword evidence="5 7" id="KW-0949">S-adenosyl-L-methionine</keyword>
<name>A0A1G9W9G4_9FIRM</name>
<reference evidence="8 9" key="1">
    <citation type="submission" date="2016-10" db="EMBL/GenBank/DDBJ databases">
        <authorList>
            <person name="de Groot N.N."/>
        </authorList>
    </citation>
    <scope>NUCLEOTIDE SEQUENCE [LARGE SCALE GENOMIC DNA]</scope>
    <source>
        <strain evidence="8 9">DSM 16981</strain>
    </source>
</reference>
<feature type="binding site" evidence="7">
    <location>
        <position position="46"/>
    </location>
    <ligand>
        <name>S-adenosyl-L-methionine</name>
        <dbReference type="ChEBI" id="CHEBI:59789"/>
    </ligand>
</feature>
<dbReference type="Gene3D" id="3.40.50.150">
    <property type="entry name" value="Vaccinia Virus protein VP39"/>
    <property type="match status" value="1"/>
</dbReference>
<feature type="binding site" evidence="7">
    <location>
        <position position="124"/>
    </location>
    <ligand>
        <name>substrate</name>
    </ligand>
</feature>
<comment type="function">
    <text evidence="2 7">Catalyzes the formation of N(7)-methylguanine at position 46 (m7G46) in tRNA.</text>
</comment>
<evidence type="ECO:0000256" key="1">
    <source>
        <dbReference type="ARBA" id="ARBA00000142"/>
    </source>
</evidence>